<dbReference type="RefSeq" id="WP_072934304.1">
    <property type="nucleotide sequence ID" value="NZ_FQUG01000002.1"/>
</dbReference>
<dbReference type="STRING" id="1123243.SAMN02745190_00179"/>
<evidence type="ECO:0000313" key="2">
    <source>
        <dbReference type="Proteomes" id="UP000184404"/>
    </source>
</evidence>
<dbReference type="SUPFAM" id="SSF53448">
    <property type="entry name" value="Nucleotide-diphospho-sugar transferases"/>
    <property type="match status" value="2"/>
</dbReference>
<sequence length="598" mass="68703">MVKVIAISMVKNEADVIESFVRHTLSFADEMLIAEHSSTDKTMEILRKLQEEGLPITVRRIYTAGFVQFETMNTLLREAAVDKEADIVLPLDADEFLVNTVTEEPLRDIVRKLDSNKLYRLRMRVCEPAEPYKDEDCFMLSRTLRCGTGYAQGQKVIIGGALYRKYPFQLAQGNHYCFWISEAGEEKVAWSNLEHIYLAHFLWRSNEQYLCKIRTLRLNSVANYSLHTPTALLMSRYQKIAAGNGEGCTFEGPYEIVDFNGVVTPQTLRYSKNVRPDPEQRLFEVGIQIAAAHAEARVLARHRIVTSVVPYNGDDAALRASLQTIYEQLYPYKEAFVLSFCEPDDRSRSIINEFNALPPYGDSSVVRPEKMKVTLISAENGNIFTCLSDKASGDYVQWLLPGDTLAPDKLTRMVASIEFADYPFDFIFTNGDEKFENWLPWGNLPADREFLMADRIEIWKYCLKQGKYPAAGLAGALFRREIMESRNWLESGFLDGRSLQLTIWRMLCTPAKGDGALTQAAVIQKMYSTSSRKKINIIDWIWHQIEWYCLLDEDKALLDKEDWVRSRKWLKENSSIVESHDGVPAALWEQYQEILWKI</sequence>
<name>A0A1M4SLN5_9FIRM</name>
<accession>A0A1M4SLN5</accession>
<dbReference type="EMBL" id="FQUG01000002">
    <property type="protein sequence ID" value="SHE33153.1"/>
    <property type="molecule type" value="Genomic_DNA"/>
</dbReference>
<dbReference type="GO" id="GO:0016740">
    <property type="term" value="F:transferase activity"/>
    <property type="evidence" value="ECO:0007669"/>
    <property type="project" value="UniProtKB-KW"/>
</dbReference>
<reference evidence="1 2" key="1">
    <citation type="submission" date="2016-11" db="EMBL/GenBank/DDBJ databases">
        <authorList>
            <person name="Jaros S."/>
            <person name="Januszkiewicz K."/>
            <person name="Wedrychowicz H."/>
        </authorList>
    </citation>
    <scope>NUCLEOTIDE SEQUENCE [LARGE SCALE GENOMIC DNA]</scope>
    <source>
        <strain evidence="1 2">DSM 10502</strain>
    </source>
</reference>
<evidence type="ECO:0000313" key="1">
    <source>
        <dbReference type="EMBL" id="SHE33153.1"/>
    </source>
</evidence>
<proteinExistence type="predicted"/>
<keyword evidence="2" id="KW-1185">Reference proteome</keyword>
<organism evidence="1 2">
    <name type="scientific">Schwartzia succinivorans DSM 10502</name>
    <dbReference type="NCBI Taxonomy" id="1123243"/>
    <lineage>
        <taxon>Bacteria</taxon>
        <taxon>Bacillati</taxon>
        <taxon>Bacillota</taxon>
        <taxon>Negativicutes</taxon>
        <taxon>Selenomonadales</taxon>
        <taxon>Selenomonadaceae</taxon>
        <taxon>Schwartzia</taxon>
    </lineage>
</organism>
<dbReference type="Proteomes" id="UP000184404">
    <property type="component" value="Unassembled WGS sequence"/>
</dbReference>
<dbReference type="InterPro" id="IPR029044">
    <property type="entry name" value="Nucleotide-diphossugar_trans"/>
</dbReference>
<dbReference type="OrthoDB" id="9815923at2"/>
<keyword evidence="1" id="KW-0808">Transferase</keyword>
<dbReference type="AlphaFoldDB" id="A0A1M4SLN5"/>
<gene>
    <name evidence="1" type="ORF">SAMN02745190_00179</name>
</gene>
<dbReference type="Pfam" id="PF13704">
    <property type="entry name" value="Glyco_tranf_2_4"/>
    <property type="match status" value="1"/>
</dbReference>
<protein>
    <submittedName>
        <fullName evidence="1">Glycosyl transferase family 2</fullName>
    </submittedName>
</protein>
<dbReference type="Gene3D" id="3.90.550.10">
    <property type="entry name" value="Spore Coat Polysaccharide Biosynthesis Protein SpsA, Chain A"/>
    <property type="match status" value="2"/>
</dbReference>